<evidence type="ECO:0000256" key="2">
    <source>
        <dbReference type="ARBA" id="ARBA00023136"/>
    </source>
</evidence>
<dbReference type="InterPro" id="IPR001180">
    <property type="entry name" value="CNH_dom"/>
</dbReference>
<name>A0A9P6WK58_9ASCO</name>
<evidence type="ECO:0000256" key="3">
    <source>
        <dbReference type="ARBA" id="ARBA00038201"/>
    </source>
</evidence>
<evidence type="ECO:0000313" key="6">
    <source>
        <dbReference type="Proteomes" id="UP000697127"/>
    </source>
</evidence>
<dbReference type="GO" id="GO:0012505">
    <property type="term" value="C:endomembrane system"/>
    <property type="evidence" value="ECO:0007669"/>
    <property type="project" value="UniProtKB-SubCell"/>
</dbReference>
<comment type="subcellular location">
    <subcellularLocation>
        <location evidence="1">Endomembrane system</location>
        <topology evidence="1">Peripheral membrane protein</topology>
    </subcellularLocation>
</comment>
<dbReference type="InterPro" id="IPR032914">
    <property type="entry name" value="Vam6/VPS39/TRAP1"/>
</dbReference>
<comment type="similarity">
    <text evidence="3">Belongs to the VAM6/VPS39 family.</text>
</comment>
<dbReference type="GO" id="GO:0006914">
    <property type="term" value="P:autophagy"/>
    <property type="evidence" value="ECO:0007669"/>
    <property type="project" value="TreeGrafter"/>
</dbReference>
<dbReference type="PANTHER" id="PTHR12894:SF49">
    <property type="entry name" value="VAM6_VPS39-LIKE PROTEIN"/>
    <property type="match status" value="1"/>
</dbReference>
<comment type="caution">
    <text evidence="5">The sequence shown here is derived from an EMBL/GenBank/DDBJ whole genome shotgun (WGS) entry which is preliminary data.</text>
</comment>
<dbReference type="AlphaFoldDB" id="A0A9P6WK58"/>
<dbReference type="InterPro" id="IPR019452">
    <property type="entry name" value="VPS39/TGF_beta_rcpt-assoc_1"/>
</dbReference>
<gene>
    <name evidence="5" type="primary">VAM6</name>
    <name evidence="5" type="ORF">C6P40_000713</name>
</gene>
<dbReference type="PANTHER" id="PTHR12894">
    <property type="entry name" value="CNH DOMAIN CONTAINING"/>
    <property type="match status" value="1"/>
</dbReference>
<dbReference type="Proteomes" id="UP000697127">
    <property type="component" value="Unassembled WGS sequence"/>
</dbReference>
<evidence type="ECO:0000259" key="4">
    <source>
        <dbReference type="PROSITE" id="PS50219"/>
    </source>
</evidence>
<keyword evidence="6" id="KW-1185">Reference proteome</keyword>
<reference evidence="5" key="1">
    <citation type="submission" date="2020-11" db="EMBL/GenBank/DDBJ databases">
        <title>Kefir isolates.</title>
        <authorList>
            <person name="Marcisauskas S."/>
            <person name="Kim Y."/>
            <person name="Blasche S."/>
        </authorList>
    </citation>
    <scope>NUCLEOTIDE SEQUENCE</scope>
    <source>
        <strain evidence="5">Olga-1</strain>
    </source>
</reference>
<dbReference type="PROSITE" id="PS50219">
    <property type="entry name" value="CNH"/>
    <property type="match status" value="1"/>
</dbReference>
<feature type="domain" description="CNH" evidence="4">
    <location>
        <begin position="18"/>
        <end position="328"/>
    </location>
</feature>
<protein>
    <submittedName>
        <fullName evidence="5">Vacuolar morphogenesis protein 6</fullName>
    </submittedName>
</protein>
<organism evidence="5 6">
    <name type="scientific">Pichia californica</name>
    <dbReference type="NCBI Taxonomy" id="460514"/>
    <lineage>
        <taxon>Eukaryota</taxon>
        <taxon>Fungi</taxon>
        <taxon>Dikarya</taxon>
        <taxon>Ascomycota</taxon>
        <taxon>Saccharomycotina</taxon>
        <taxon>Pichiomycetes</taxon>
        <taxon>Pichiales</taxon>
        <taxon>Pichiaceae</taxon>
        <taxon>Pichia</taxon>
    </lineage>
</organism>
<dbReference type="EMBL" id="PUHW01000134">
    <property type="protein sequence ID" value="KAG0688650.1"/>
    <property type="molecule type" value="Genomic_DNA"/>
</dbReference>
<proteinExistence type="inferred from homology"/>
<keyword evidence="2" id="KW-0472">Membrane</keyword>
<evidence type="ECO:0000313" key="5">
    <source>
        <dbReference type="EMBL" id="KAG0688650.1"/>
    </source>
</evidence>
<dbReference type="GO" id="GO:0000329">
    <property type="term" value="C:fungal-type vacuole membrane"/>
    <property type="evidence" value="ECO:0007669"/>
    <property type="project" value="TreeGrafter"/>
</dbReference>
<dbReference type="InterPro" id="IPR019453">
    <property type="entry name" value="VPS39/TGFA1_Znf"/>
</dbReference>
<accession>A0A9P6WK58</accession>
<dbReference type="Pfam" id="PF10367">
    <property type="entry name" value="zf-Vps39_C"/>
    <property type="match status" value="1"/>
</dbReference>
<sequence length="887" mass="104253">MDPPLFQIQLGSSLIKESLKETPIALSSSDEITYIATQNAIYSTTNGIYLSKIFDSIHRIKDIYSLPHINIIIIVYDDILEIRNINNIENLSVDIRPIGLKSNGVFTWNNLSSKHISSSNSIHSNSDLMSLATIVIDSTTSDYKFENEESTDLISYIGITSKNQIVILKWINNKFVDRYNLYLSNIEYLEFINENQLICIASTNSNDLINVNLKNSKISHHNLLNYLHIKNSVISFNNNSQLANISYFNNRITFLKYDSYITLSYPTLKDFTLFKIKNTNFKYSKLLFPFIFLIYDNHIEIRSISDFKLFQNIQMNSIIRLDYHDKNLSILSKDRITILQLIDYNKILDLLYHEKDYDNAILLVENLDISNFTNLKRKDNNFAQLKFETLRKFQLLKAINLIHSINDDENFSKSMDIFIEYLAAPNIVISNISNDLKLIIENTEKSITNEQKSQIYQLIRFLTDSRRKLIKLLDNKYTIFKYNNLEISLSIYKSEDSNFSISENLKLLDNYLFDCYLLVNPKMINPFLRLKTFCDIEMVEQKCKDYNLLDQLTTFYYTRKEYLKSIEILLNMNKIDELVKFLQKIIQLKDLPINLIIDNLQIIINYNPNNFDLLLLNDNIDYSYVDYKSIIQYLNKTNQHDYLLKYLEYLIFIQNIVNLEIINDLFDNYLKNINTNYDKIEKLYKKGNYNANQILKKLKNLPISSQSKRLMIPPLMKLGKYDEVLGIFIYDLKDIKSCVEFCIQIRELKNDSLSRGLIFKIIDICLKNKDYKSIIDYILNNTDLDYINFEEILIKLPKNISINLMSSYLVMNMKKLNTENHNLIIKSELLKVNVIDLKLNKMGLERKMFKLTQNSICVHCGRNFNKSEIMCFHPNGDVVHYKCSKTM</sequence>
<evidence type="ECO:0000256" key="1">
    <source>
        <dbReference type="ARBA" id="ARBA00004184"/>
    </source>
</evidence>
<dbReference type="OrthoDB" id="5325112at2759"/>
<dbReference type="Pfam" id="PF10366">
    <property type="entry name" value="Vps39_1"/>
    <property type="match status" value="1"/>
</dbReference>
<dbReference type="GO" id="GO:0034058">
    <property type="term" value="P:endosomal vesicle fusion"/>
    <property type="evidence" value="ECO:0007669"/>
    <property type="project" value="TreeGrafter"/>
</dbReference>